<dbReference type="AlphaFoldDB" id="A0A085VVS3"/>
<feature type="domain" description="DUF4352" evidence="3">
    <location>
        <begin position="87"/>
        <end position="198"/>
    </location>
</feature>
<keyword evidence="5" id="KW-1185">Reference proteome</keyword>
<protein>
    <submittedName>
        <fullName evidence="4">Putative lipoprotein</fullName>
    </submittedName>
</protein>
<dbReference type="Gene3D" id="2.60.40.1240">
    <property type="match status" value="1"/>
</dbReference>
<feature type="compositionally biased region" description="Basic and acidic residues" evidence="2">
    <location>
        <begin position="23"/>
        <end position="44"/>
    </location>
</feature>
<dbReference type="STRING" id="394096.DB31_6128"/>
<keyword evidence="1" id="KW-0732">Signal</keyword>
<proteinExistence type="predicted"/>
<keyword evidence="4" id="KW-0449">Lipoprotein</keyword>
<gene>
    <name evidence="4" type="ORF">DB31_6128</name>
</gene>
<evidence type="ECO:0000313" key="4">
    <source>
        <dbReference type="EMBL" id="KFE59536.1"/>
    </source>
</evidence>
<reference evidence="4 5" key="1">
    <citation type="submission" date="2014-04" db="EMBL/GenBank/DDBJ databases">
        <title>Genome assembly of Hyalangium minutum DSM 14724.</title>
        <authorList>
            <person name="Sharma G."/>
            <person name="Subramanian S."/>
        </authorList>
    </citation>
    <scope>NUCLEOTIDE SEQUENCE [LARGE SCALE GENOMIC DNA]</scope>
    <source>
        <strain evidence="4 5">DSM 14724</strain>
    </source>
</reference>
<feature type="compositionally biased region" description="Basic and acidic residues" evidence="2">
    <location>
        <begin position="77"/>
        <end position="88"/>
    </location>
</feature>
<dbReference type="OrthoDB" id="5505670at2"/>
<name>A0A085VVS3_9BACT</name>
<dbReference type="InterPro" id="IPR029050">
    <property type="entry name" value="Immunoprotect_excell_Ig-like"/>
</dbReference>
<dbReference type="EMBL" id="JMCB01000033">
    <property type="protein sequence ID" value="KFE59536.1"/>
    <property type="molecule type" value="Genomic_DNA"/>
</dbReference>
<organism evidence="4 5">
    <name type="scientific">Hyalangium minutum</name>
    <dbReference type="NCBI Taxonomy" id="394096"/>
    <lineage>
        <taxon>Bacteria</taxon>
        <taxon>Pseudomonadati</taxon>
        <taxon>Myxococcota</taxon>
        <taxon>Myxococcia</taxon>
        <taxon>Myxococcales</taxon>
        <taxon>Cystobacterineae</taxon>
        <taxon>Archangiaceae</taxon>
        <taxon>Hyalangium</taxon>
    </lineage>
</organism>
<dbReference type="Proteomes" id="UP000028725">
    <property type="component" value="Unassembled WGS sequence"/>
</dbReference>
<comment type="caution">
    <text evidence="4">The sequence shown here is derived from an EMBL/GenBank/DDBJ whole genome shotgun (WGS) entry which is preliminary data.</text>
</comment>
<evidence type="ECO:0000259" key="3">
    <source>
        <dbReference type="Pfam" id="PF11611"/>
    </source>
</evidence>
<accession>A0A085VVS3</accession>
<evidence type="ECO:0000256" key="2">
    <source>
        <dbReference type="SAM" id="MobiDB-lite"/>
    </source>
</evidence>
<evidence type="ECO:0000256" key="1">
    <source>
        <dbReference type="ARBA" id="ARBA00022729"/>
    </source>
</evidence>
<dbReference type="InterPro" id="IPR029051">
    <property type="entry name" value="DUF4352"/>
</dbReference>
<dbReference type="RefSeq" id="WP_044199675.1">
    <property type="nucleotide sequence ID" value="NZ_JMCB01000033.1"/>
</dbReference>
<evidence type="ECO:0000313" key="5">
    <source>
        <dbReference type="Proteomes" id="UP000028725"/>
    </source>
</evidence>
<feature type="region of interest" description="Disordered" evidence="2">
    <location>
        <begin position="23"/>
        <end position="88"/>
    </location>
</feature>
<sequence>MSPRTALTPILLAAALAWGCTKEEAPPQEDRTLAKLRAEADRVGKGGAASGPPARAQQADEDPDMGLAGLATADEGASDRKLRLPDSNETKHVDTVAVKLTGLEASHSVKGGKLSLTTEDQFLRVQLVMQNVGQAPAALSLDGAKLMDAAGKEYPLARDVQIAAGTRELRHTWAPEERSDVVLFFEVPPSTLDAGLTLVLPATSGDVRLALR</sequence>
<dbReference type="Pfam" id="PF11611">
    <property type="entry name" value="DUF4352"/>
    <property type="match status" value="1"/>
</dbReference>